<keyword evidence="2" id="KW-1185">Reference proteome</keyword>
<dbReference type="SUPFAM" id="SSF57667">
    <property type="entry name" value="beta-beta-alpha zinc fingers"/>
    <property type="match status" value="1"/>
</dbReference>
<dbReference type="PROSITE" id="PS00028">
    <property type="entry name" value="ZINC_FINGER_C2H2_1"/>
    <property type="match status" value="1"/>
</dbReference>
<accession>A0A914GZQ7</accession>
<reference evidence="3" key="1">
    <citation type="submission" date="2022-11" db="UniProtKB">
        <authorList>
            <consortium name="WormBaseParasite"/>
        </authorList>
    </citation>
    <scope>IDENTIFICATION</scope>
</reference>
<evidence type="ECO:0000259" key="1">
    <source>
        <dbReference type="PROSITE" id="PS00028"/>
    </source>
</evidence>
<name>A0A914GZQ7_GLORO</name>
<dbReference type="SMART" id="SM00355">
    <property type="entry name" value="ZnF_C2H2"/>
    <property type="match status" value="3"/>
</dbReference>
<evidence type="ECO:0000313" key="3">
    <source>
        <dbReference type="WBParaSite" id="Gr19_v10_g12603.t1"/>
    </source>
</evidence>
<evidence type="ECO:0000313" key="2">
    <source>
        <dbReference type="Proteomes" id="UP000887572"/>
    </source>
</evidence>
<dbReference type="InterPro" id="IPR013087">
    <property type="entry name" value="Znf_C2H2_type"/>
</dbReference>
<organism evidence="2 3">
    <name type="scientific">Globodera rostochiensis</name>
    <name type="common">Golden nematode worm</name>
    <name type="synonym">Heterodera rostochiensis</name>
    <dbReference type="NCBI Taxonomy" id="31243"/>
    <lineage>
        <taxon>Eukaryota</taxon>
        <taxon>Metazoa</taxon>
        <taxon>Ecdysozoa</taxon>
        <taxon>Nematoda</taxon>
        <taxon>Chromadorea</taxon>
        <taxon>Rhabditida</taxon>
        <taxon>Tylenchina</taxon>
        <taxon>Tylenchomorpha</taxon>
        <taxon>Tylenchoidea</taxon>
        <taxon>Heteroderidae</taxon>
        <taxon>Heteroderinae</taxon>
        <taxon>Globodera</taxon>
    </lineage>
</organism>
<dbReference type="Proteomes" id="UP000887572">
    <property type="component" value="Unplaced"/>
</dbReference>
<sequence>MFSINDDNNNNNNNSALFHCKFCASANDCPPADAARLFNADDLLQHIYVHLNYRPHRCKYCNFAATTPFELFEHSQKKANHWELSFFNARNVFYDEIAQVALEKCMNQQIKGTGDDVPPMDDSERGKLVIDDSTPPCERSLPSLDSSAYKLEVPMEPIDIGILDGEQENEAACSVSVGQQNLSPFQRAFQKCVRVPVHANYPAHAAGNSNTKTPKTECVEPAQQQQNAVVGSGTERMTLSQDQCAECFRILPDIPDSRLHHTNLKHLKLSLYKCPFCSKEFPYVNYGLGHCKQHIRVIHPGMPMPSDEEFTLPNLSEKMKQIQVRAAELFVFRVK</sequence>
<proteinExistence type="predicted"/>
<dbReference type="InterPro" id="IPR036236">
    <property type="entry name" value="Znf_C2H2_sf"/>
</dbReference>
<feature type="domain" description="C2H2-type" evidence="1">
    <location>
        <begin position="274"/>
        <end position="294"/>
    </location>
</feature>
<dbReference type="AlphaFoldDB" id="A0A914GZQ7"/>
<protein>
    <submittedName>
        <fullName evidence="3">C2H2-type domain-containing protein</fullName>
    </submittedName>
</protein>
<dbReference type="WBParaSite" id="Gr19_v10_g12603.t1">
    <property type="protein sequence ID" value="Gr19_v10_g12603.t1"/>
    <property type="gene ID" value="Gr19_v10_g12603"/>
</dbReference>